<evidence type="ECO:0000313" key="5">
    <source>
        <dbReference type="Proteomes" id="UP000262538"/>
    </source>
</evidence>
<feature type="domain" description="VWFA" evidence="3">
    <location>
        <begin position="612"/>
        <end position="804"/>
    </location>
</feature>
<evidence type="ECO:0000256" key="1">
    <source>
        <dbReference type="SAM" id="MobiDB-lite"/>
    </source>
</evidence>
<dbReference type="Gene3D" id="3.40.50.410">
    <property type="entry name" value="von Willebrand factor, type A domain"/>
    <property type="match status" value="1"/>
</dbReference>
<reference evidence="4 5" key="1">
    <citation type="submission" date="2018-08" db="EMBL/GenBank/DDBJ databases">
        <title>Microbispora. triticiradicis sp. nov., a novel actinomycete isolated from the root of wheat (Triticum aestivum L.)).</title>
        <authorList>
            <person name="Han C."/>
        </authorList>
    </citation>
    <scope>NUCLEOTIDE SEQUENCE [LARGE SCALE GENOMIC DNA]</scope>
    <source>
        <strain evidence="4 5">NEAU-HRDPA2-9</strain>
    </source>
</reference>
<keyword evidence="5" id="KW-1185">Reference proteome</keyword>
<organism evidence="4 5">
    <name type="scientific">Microbispora triticiradicis</name>
    <dbReference type="NCBI Taxonomy" id="2200763"/>
    <lineage>
        <taxon>Bacteria</taxon>
        <taxon>Bacillati</taxon>
        <taxon>Actinomycetota</taxon>
        <taxon>Actinomycetes</taxon>
        <taxon>Streptosporangiales</taxon>
        <taxon>Streptosporangiaceae</taxon>
        <taxon>Microbispora</taxon>
    </lineage>
</organism>
<dbReference type="RefSeq" id="WP_111697534.1">
    <property type="nucleotide sequence ID" value="NZ_QFZU02000008.1"/>
</dbReference>
<dbReference type="PANTHER" id="PTHR10166:SF37">
    <property type="entry name" value="STOLID, ISOFORM H"/>
    <property type="match status" value="1"/>
</dbReference>
<keyword evidence="2" id="KW-1133">Transmembrane helix</keyword>
<feature type="region of interest" description="Disordered" evidence="1">
    <location>
        <begin position="141"/>
        <end position="203"/>
    </location>
</feature>
<dbReference type="PANTHER" id="PTHR10166">
    <property type="entry name" value="VOLTAGE-DEPENDENT CALCIUM CHANNEL SUBUNIT ALPHA-2/DELTA-RELATED"/>
    <property type="match status" value="1"/>
</dbReference>
<dbReference type="EMBL" id="QFZU02000008">
    <property type="protein sequence ID" value="RGA06672.1"/>
    <property type="molecule type" value="Genomic_DNA"/>
</dbReference>
<name>A0ABX9LRN0_9ACTN</name>
<gene>
    <name evidence="4" type="ORF">DI270_001965</name>
</gene>
<keyword evidence="2" id="KW-0472">Membrane</keyword>
<evidence type="ECO:0000259" key="3">
    <source>
        <dbReference type="PROSITE" id="PS50234"/>
    </source>
</evidence>
<accession>A0ABX9LRN0</accession>
<dbReference type="InterPro" id="IPR051173">
    <property type="entry name" value="Ca_channel_alpha-2/delta"/>
</dbReference>
<sequence>MSPGQAGRGRPAPDLDPHRGPLMALAWALFVLRPPRGHDGHRTLEEIGRLINYDKSRVSRLTNGKELPSLGPMRAYLAIHGVEDTGPWERLRDLAEKSGEGADELRRFAEAFVELGTTSLPEQFAAQQVGTAQDLLASWTPPAASTEEGDDSGSVRPGGQGEGGASTGEGGSGPGGSGTGGSGSGGSGTGGPGSGGGGGSRGGRAARIRWTAGLAAGLVVVVAAVTVISLRADGGGPVSRSPASQDSALAACRRPTAQLRIASSTDKSAILRDLAQLYGPRSGHGGCVTVVVDSVDSGIAMRALARGWNPVTDGPRPDVWAPAAQVWLQIARQRAAGKDALNLLPERAGPSIVTSPLTIAMPEPIARRQGWPGERIGWKKLATMAEDGRLTLGKTNPEYSTSGLNATVAAFYTRTGTIGELVPSDLTDRGNQEKVRAIEKAVVHYGDTTLTFLANLRRADDAGHSTDYISAVTVEENSVVAYNEGYPCGSRSDEPGCAKRTRPRVKLVAFYPTDGGGVGTIYSDHPYIPLNGLPDERRAVAADFLHFLTTSKPARDRFAELGFRGPSHELTANITQENGALPDPLPKTLSAPPADFVDRLLTVWRQLRKPANVLVLIDTSGSMNWNAKDDPNRAPGEPSKLDLVKEAHGPLLDGFTGRDRVGLWHFSSRRVVDDDVVEMRARAADGRTHREHLEADIRALHPEAATALYRTVGDAVKSLRDHYDRDAINAVVVLTDGRNETTGGPTLKELKRDIGDPRRPVRVFTIAYGGKADTGALRQIAEATHARAYEASDPGSIAGVLTHVISNF</sequence>
<dbReference type="SUPFAM" id="SSF53850">
    <property type="entry name" value="Periplasmic binding protein-like II"/>
    <property type="match status" value="1"/>
</dbReference>
<dbReference type="PROSITE" id="PS50234">
    <property type="entry name" value="VWFA"/>
    <property type="match status" value="1"/>
</dbReference>
<proteinExistence type="predicted"/>
<feature type="compositionally biased region" description="Gly residues" evidence="1">
    <location>
        <begin position="156"/>
        <end position="202"/>
    </location>
</feature>
<comment type="caution">
    <text evidence="4">The sequence shown here is derived from an EMBL/GenBank/DDBJ whole genome shotgun (WGS) entry which is preliminary data.</text>
</comment>
<dbReference type="SMART" id="SM00327">
    <property type="entry name" value="VWA"/>
    <property type="match status" value="1"/>
</dbReference>
<dbReference type="Pfam" id="PF00092">
    <property type="entry name" value="VWA"/>
    <property type="match status" value="1"/>
</dbReference>
<protein>
    <submittedName>
        <fullName evidence="4">VWA domain-containing protein</fullName>
    </submittedName>
</protein>
<dbReference type="Pfam" id="PF13531">
    <property type="entry name" value="SBP_bac_11"/>
    <property type="match status" value="1"/>
</dbReference>
<dbReference type="InterPro" id="IPR036465">
    <property type="entry name" value="vWFA_dom_sf"/>
</dbReference>
<dbReference type="SUPFAM" id="SSF53300">
    <property type="entry name" value="vWA-like"/>
    <property type="match status" value="1"/>
</dbReference>
<dbReference type="Proteomes" id="UP000262538">
    <property type="component" value="Unassembled WGS sequence"/>
</dbReference>
<keyword evidence="2" id="KW-0812">Transmembrane</keyword>
<evidence type="ECO:0000256" key="2">
    <source>
        <dbReference type="SAM" id="Phobius"/>
    </source>
</evidence>
<feature type="transmembrane region" description="Helical" evidence="2">
    <location>
        <begin position="210"/>
        <end position="230"/>
    </location>
</feature>
<dbReference type="InterPro" id="IPR002035">
    <property type="entry name" value="VWF_A"/>
</dbReference>
<evidence type="ECO:0000313" key="4">
    <source>
        <dbReference type="EMBL" id="RGA06672.1"/>
    </source>
</evidence>